<dbReference type="SMART" id="SM00871">
    <property type="entry name" value="AraC_E_bind"/>
    <property type="match status" value="1"/>
</dbReference>
<dbReference type="InterPro" id="IPR010499">
    <property type="entry name" value="AraC_E-bd"/>
</dbReference>
<dbReference type="InterPro" id="IPR029441">
    <property type="entry name" value="Cass2"/>
</dbReference>
<evidence type="ECO:0000313" key="2">
    <source>
        <dbReference type="EMBL" id="NLR74476.1"/>
    </source>
</evidence>
<dbReference type="Gene3D" id="3.20.80.10">
    <property type="entry name" value="Regulatory factor, effector binding domain"/>
    <property type="match status" value="1"/>
</dbReference>
<name>A0A847SAA8_9NEIS</name>
<keyword evidence="3" id="KW-1185">Reference proteome</keyword>
<dbReference type="SUPFAM" id="SSF55136">
    <property type="entry name" value="Probable bacterial effector-binding domain"/>
    <property type="match status" value="1"/>
</dbReference>
<gene>
    <name evidence="2" type="ORF">HF682_04830</name>
</gene>
<dbReference type="EMBL" id="JABAIM010000001">
    <property type="protein sequence ID" value="NLR74476.1"/>
    <property type="molecule type" value="Genomic_DNA"/>
</dbReference>
<comment type="caution">
    <text evidence="2">The sequence shown here is derived from an EMBL/GenBank/DDBJ whole genome shotgun (WGS) entry which is preliminary data.</text>
</comment>
<protein>
    <submittedName>
        <fullName evidence="2">GyrI-like domain-containing protein</fullName>
    </submittedName>
</protein>
<sequence length="152" mass="17232">MNYHTLQQPQRIIGMAFRTSNDTADQDIPAYWQQVMGGQKLDGISGRLDDAVYAVYTEFSHPGVDNIGPYTYVIGVAVTDDAPVPDGLQAFTLPAARYAVFDVPSGRPEHVGERWREIWNWNDARKAYRCDFERYRQQADGRCDIAIHVGIH</sequence>
<dbReference type="PANTHER" id="PTHR36444:SF2">
    <property type="entry name" value="TRANSCRIPTIONAL REGULATOR PROTEIN YOBU-RELATED"/>
    <property type="match status" value="1"/>
</dbReference>
<dbReference type="PANTHER" id="PTHR36444">
    <property type="entry name" value="TRANSCRIPTIONAL REGULATOR PROTEIN YOBU-RELATED"/>
    <property type="match status" value="1"/>
</dbReference>
<proteinExistence type="predicted"/>
<accession>A0A847SAA8</accession>
<dbReference type="Pfam" id="PF14526">
    <property type="entry name" value="Cass2"/>
    <property type="match status" value="1"/>
</dbReference>
<dbReference type="Proteomes" id="UP000587991">
    <property type="component" value="Unassembled WGS sequence"/>
</dbReference>
<feature type="domain" description="AraC effector-binding" evidence="1">
    <location>
        <begin position="1"/>
        <end position="152"/>
    </location>
</feature>
<dbReference type="RefSeq" id="WP_168876090.1">
    <property type="nucleotide sequence ID" value="NZ_JABAIM010000001.1"/>
</dbReference>
<dbReference type="AlphaFoldDB" id="A0A847SAA8"/>
<dbReference type="InterPro" id="IPR053182">
    <property type="entry name" value="YobU-like_regulator"/>
</dbReference>
<evidence type="ECO:0000259" key="1">
    <source>
        <dbReference type="SMART" id="SM00871"/>
    </source>
</evidence>
<reference evidence="2 3" key="1">
    <citation type="submission" date="2020-04" db="EMBL/GenBank/DDBJ databases">
        <title>Draft genome of Leeia sp. IMCC25680.</title>
        <authorList>
            <person name="Song J."/>
            <person name="Cho J.-C."/>
        </authorList>
    </citation>
    <scope>NUCLEOTIDE SEQUENCE [LARGE SCALE GENOMIC DNA]</scope>
    <source>
        <strain evidence="2 3">IMCC25680</strain>
    </source>
</reference>
<dbReference type="InterPro" id="IPR011256">
    <property type="entry name" value="Reg_factor_effector_dom_sf"/>
</dbReference>
<organism evidence="2 3">
    <name type="scientific">Leeia aquatica</name>
    <dbReference type="NCBI Taxonomy" id="2725557"/>
    <lineage>
        <taxon>Bacteria</taxon>
        <taxon>Pseudomonadati</taxon>
        <taxon>Pseudomonadota</taxon>
        <taxon>Betaproteobacteria</taxon>
        <taxon>Neisseriales</taxon>
        <taxon>Leeiaceae</taxon>
        <taxon>Leeia</taxon>
    </lineage>
</organism>
<evidence type="ECO:0000313" key="3">
    <source>
        <dbReference type="Proteomes" id="UP000587991"/>
    </source>
</evidence>